<proteinExistence type="predicted"/>
<dbReference type="Gene3D" id="3.90.1580.10">
    <property type="entry name" value="paralog of FGE (formylglycine-generating enzyme)"/>
    <property type="match status" value="2"/>
</dbReference>
<organism evidence="2 3">
    <name type="scientific">Salibacter halophilus</name>
    <dbReference type="NCBI Taxonomy" id="1803916"/>
    <lineage>
        <taxon>Bacteria</taxon>
        <taxon>Pseudomonadati</taxon>
        <taxon>Bacteroidota</taxon>
        <taxon>Flavobacteriia</taxon>
        <taxon>Flavobacteriales</taxon>
        <taxon>Salibacteraceae</taxon>
        <taxon>Salibacter</taxon>
    </lineage>
</organism>
<dbReference type="InterPro" id="IPR042095">
    <property type="entry name" value="SUMF_sf"/>
</dbReference>
<accession>A0A6N6M1P7</accession>
<name>A0A6N6M1P7_9FLAO</name>
<reference evidence="2 3" key="1">
    <citation type="submission" date="2019-09" db="EMBL/GenBank/DDBJ databases">
        <title>Genomes of Cryomorphaceae.</title>
        <authorList>
            <person name="Bowman J.P."/>
        </authorList>
    </citation>
    <scope>NUCLEOTIDE SEQUENCE [LARGE SCALE GENOMIC DNA]</scope>
    <source>
        <strain evidence="2 3">KCTC 52047</strain>
    </source>
</reference>
<dbReference type="SUPFAM" id="SSF56436">
    <property type="entry name" value="C-type lectin-like"/>
    <property type="match status" value="1"/>
</dbReference>
<evidence type="ECO:0000259" key="1">
    <source>
        <dbReference type="Pfam" id="PF03781"/>
    </source>
</evidence>
<protein>
    <submittedName>
        <fullName evidence="2">SUMF1/EgtB/PvdO family nonheme iron enzyme</fullName>
    </submittedName>
</protein>
<dbReference type="PANTHER" id="PTHR23150">
    <property type="entry name" value="SULFATASE MODIFYING FACTOR 1, 2"/>
    <property type="match status" value="1"/>
</dbReference>
<evidence type="ECO:0000313" key="3">
    <source>
        <dbReference type="Proteomes" id="UP000435357"/>
    </source>
</evidence>
<dbReference type="InterPro" id="IPR005532">
    <property type="entry name" value="SUMF_dom"/>
</dbReference>
<dbReference type="PANTHER" id="PTHR23150:SF19">
    <property type="entry name" value="FORMYLGLYCINE-GENERATING ENZYME"/>
    <property type="match status" value="1"/>
</dbReference>
<keyword evidence="3" id="KW-1185">Reference proteome</keyword>
<dbReference type="PROSITE" id="PS51257">
    <property type="entry name" value="PROKAR_LIPOPROTEIN"/>
    <property type="match status" value="1"/>
</dbReference>
<sequence>MKRLLFFLIIGAFVASCGPRETGQLIGVQNRPAWYDIDPYGTVYIPMGSFTMGGNDQDVPYAHVSKAKTVSVQAFYMDDTEITNNEYRQFVHWVRDSMALTLLADVDEEQYFIMEDQYGRELDEPKLNWDAEIPWNSPEEDVQDALAPLFYPRAERIHGIKQIDTRRLIYEYTWMNYRKAANKGRPRHQYGEPEGLDRTSFIERDRVEVYPDTLCWVADFSYSFNEPMTNTYFWHPAYDDYPVVGVNWKQATAFSQWRTQLFNSFLRRAGVPMVQDFRLPSESEWEYAARGGLDLSSYPWGSPYIRNDKGCFLANFKPLRGNYVDDGGFHTVAANSYSPNDYGLYCMAGNVSEWTKNAYDESAYSFSHDLNMDYQYQADENDLPVFKRKVIRGGSWKDVGYYIQNGTRAYEYQDTAKSYIGFRNVMTYLGRAKGDRL</sequence>
<dbReference type="OrthoDB" id="9768004at2"/>
<dbReference type="InterPro" id="IPR051043">
    <property type="entry name" value="Sulfatase_Mod_Factor_Kinase"/>
</dbReference>
<dbReference type="EMBL" id="WACR01000012">
    <property type="protein sequence ID" value="KAB1062152.1"/>
    <property type="molecule type" value="Genomic_DNA"/>
</dbReference>
<dbReference type="GO" id="GO:0120147">
    <property type="term" value="F:formylglycine-generating oxidase activity"/>
    <property type="evidence" value="ECO:0007669"/>
    <property type="project" value="TreeGrafter"/>
</dbReference>
<dbReference type="RefSeq" id="WP_151169880.1">
    <property type="nucleotide sequence ID" value="NZ_WACR01000012.1"/>
</dbReference>
<comment type="caution">
    <text evidence="2">The sequence shown here is derived from an EMBL/GenBank/DDBJ whole genome shotgun (WGS) entry which is preliminary data.</text>
</comment>
<dbReference type="AlphaFoldDB" id="A0A6N6M1P7"/>
<feature type="domain" description="Sulfatase-modifying factor enzyme-like" evidence="1">
    <location>
        <begin position="41"/>
        <end position="425"/>
    </location>
</feature>
<dbReference type="InterPro" id="IPR016187">
    <property type="entry name" value="CTDL_fold"/>
</dbReference>
<dbReference type="Proteomes" id="UP000435357">
    <property type="component" value="Unassembled WGS sequence"/>
</dbReference>
<evidence type="ECO:0000313" key="2">
    <source>
        <dbReference type="EMBL" id="KAB1062152.1"/>
    </source>
</evidence>
<dbReference type="Pfam" id="PF03781">
    <property type="entry name" value="FGE-sulfatase"/>
    <property type="match status" value="1"/>
</dbReference>
<gene>
    <name evidence="2" type="ORF">F3059_12755</name>
</gene>